<dbReference type="PANTHER" id="PTHR13278">
    <property type="entry name" value="ZINC FINGER PROTEIN 830"/>
    <property type="match status" value="1"/>
</dbReference>
<evidence type="ECO:0000256" key="5">
    <source>
        <dbReference type="ARBA" id="ARBA00023054"/>
    </source>
</evidence>
<accession>A0A067NKF9</accession>
<organism evidence="8 9">
    <name type="scientific">Pleurotus ostreatus (strain PC15)</name>
    <name type="common">Oyster mushroom</name>
    <dbReference type="NCBI Taxonomy" id="1137138"/>
    <lineage>
        <taxon>Eukaryota</taxon>
        <taxon>Fungi</taxon>
        <taxon>Dikarya</taxon>
        <taxon>Basidiomycota</taxon>
        <taxon>Agaricomycotina</taxon>
        <taxon>Agaricomycetes</taxon>
        <taxon>Agaricomycetidae</taxon>
        <taxon>Agaricales</taxon>
        <taxon>Pleurotineae</taxon>
        <taxon>Pleurotaceae</taxon>
        <taxon>Pleurotus</taxon>
    </lineage>
</organism>
<dbReference type="GO" id="GO:0008270">
    <property type="term" value="F:zinc ion binding"/>
    <property type="evidence" value="ECO:0007669"/>
    <property type="project" value="UniProtKB-KW"/>
</dbReference>
<dbReference type="GO" id="GO:0033314">
    <property type="term" value="P:mitotic DNA replication checkpoint signaling"/>
    <property type="evidence" value="ECO:0007669"/>
    <property type="project" value="TreeGrafter"/>
</dbReference>
<dbReference type="AlphaFoldDB" id="A0A067NKF9"/>
<feature type="region of interest" description="Disordered" evidence="7">
    <location>
        <begin position="202"/>
        <end position="227"/>
    </location>
</feature>
<dbReference type="InterPro" id="IPR040050">
    <property type="entry name" value="ZNF830-like"/>
</dbReference>
<evidence type="ECO:0000256" key="2">
    <source>
        <dbReference type="ARBA" id="ARBA00022723"/>
    </source>
</evidence>
<dbReference type="GO" id="GO:0033260">
    <property type="term" value="P:nuclear DNA replication"/>
    <property type="evidence" value="ECO:0007669"/>
    <property type="project" value="TreeGrafter"/>
</dbReference>
<keyword evidence="3" id="KW-0863">Zinc-finger</keyword>
<keyword evidence="2" id="KW-0479">Metal-binding</keyword>
<dbReference type="GO" id="GO:0003676">
    <property type="term" value="F:nucleic acid binding"/>
    <property type="evidence" value="ECO:0007669"/>
    <property type="project" value="InterPro"/>
</dbReference>
<dbReference type="InterPro" id="IPR036236">
    <property type="entry name" value="Znf_C2H2_sf"/>
</dbReference>
<keyword evidence="6" id="KW-0539">Nucleus</keyword>
<name>A0A067NKF9_PLEO1</name>
<gene>
    <name evidence="8" type="ORF">PLEOSDRAFT_170396</name>
</gene>
<evidence type="ECO:0000313" key="9">
    <source>
        <dbReference type="Proteomes" id="UP000027073"/>
    </source>
</evidence>
<keyword evidence="5" id="KW-0175">Coiled coil</keyword>
<comment type="subcellular location">
    <subcellularLocation>
        <location evidence="1">Nucleus</location>
    </subcellularLocation>
</comment>
<feature type="region of interest" description="Disordered" evidence="7">
    <location>
        <begin position="68"/>
        <end position="159"/>
    </location>
</feature>
<dbReference type="SUPFAM" id="SSF57667">
    <property type="entry name" value="beta-beta-alpha zinc fingers"/>
    <property type="match status" value="1"/>
</dbReference>
<sequence>MADVRALLKAKRQEVRINHPLAAYSQSGQLRCTACSSIVKHASAWEGHLGSKAHRTNVARLKNEERLREERKQQQALADQHLDQPKETIGEKRKSVDPPIDTEGGASKKARIEQSFPSDFFSDPSQAPVLTQDGSDDEDENMEVAPPAIHPSTQEKGLDDEWERFQREVVNAPTEEPDTREVYERATIMVDAEMTDVTVGMPAAPDAEAAKEEVVDEETLRRNKEQDERELIMDRLLEEERAQEDADMKVVQMKSRLEALKKRREMRKHKE</sequence>
<dbReference type="HOGENOM" id="CLU_041821_1_0_1"/>
<keyword evidence="4" id="KW-0862">Zinc</keyword>
<dbReference type="EMBL" id="KL198011">
    <property type="protein sequence ID" value="KDQ24582.1"/>
    <property type="molecule type" value="Genomic_DNA"/>
</dbReference>
<feature type="compositionally biased region" description="Basic and acidic residues" evidence="7">
    <location>
        <begin position="208"/>
        <end position="227"/>
    </location>
</feature>
<evidence type="ECO:0000256" key="1">
    <source>
        <dbReference type="ARBA" id="ARBA00004123"/>
    </source>
</evidence>
<proteinExistence type="predicted"/>
<dbReference type="STRING" id="1137138.A0A067NKF9"/>
<dbReference type="OrthoDB" id="77607at2759"/>
<dbReference type="GO" id="GO:0044773">
    <property type="term" value="P:mitotic DNA damage checkpoint signaling"/>
    <property type="evidence" value="ECO:0007669"/>
    <property type="project" value="TreeGrafter"/>
</dbReference>
<evidence type="ECO:0000256" key="6">
    <source>
        <dbReference type="ARBA" id="ARBA00023242"/>
    </source>
</evidence>
<evidence type="ECO:0000313" key="8">
    <source>
        <dbReference type="EMBL" id="KDQ24582.1"/>
    </source>
</evidence>
<dbReference type="Gene3D" id="3.30.160.60">
    <property type="entry name" value="Classic Zinc Finger"/>
    <property type="match status" value="1"/>
</dbReference>
<feature type="compositionally biased region" description="Low complexity" evidence="7">
    <location>
        <begin position="115"/>
        <end position="125"/>
    </location>
</feature>
<evidence type="ECO:0000256" key="3">
    <source>
        <dbReference type="ARBA" id="ARBA00022771"/>
    </source>
</evidence>
<evidence type="ECO:0000256" key="4">
    <source>
        <dbReference type="ARBA" id="ARBA00022833"/>
    </source>
</evidence>
<dbReference type="InParanoid" id="A0A067NKF9"/>
<reference evidence="9" key="1">
    <citation type="journal article" date="2014" name="Proc. Natl. Acad. Sci. U.S.A.">
        <title>Extensive sampling of basidiomycete genomes demonstrates inadequacy of the white-rot/brown-rot paradigm for wood decay fungi.</title>
        <authorList>
            <person name="Riley R."/>
            <person name="Salamov A.A."/>
            <person name="Brown D.W."/>
            <person name="Nagy L.G."/>
            <person name="Floudas D."/>
            <person name="Held B.W."/>
            <person name="Levasseur A."/>
            <person name="Lombard V."/>
            <person name="Morin E."/>
            <person name="Otillar R."/>
            <person name="Lindquist E.A."/>
            <person name="Sun H."/>
            <person name="LaButti K.M."/>
            <person name="Schmutz J."/>
            <person name="Jabbour D."/>
            <person name="Luo H."/>
            <person name="Baker S.E."/>
            <person name="Pisabarro A.G."/>
            <person name="Walton J.D."/>
            <person name="Blanchette R.A."/>
            <person name="Henrissat B."/>
            <person name="Martin F."/>
            <person name="Cullen D."/>
            <person name="Hibbett D.S."/>
            <person name="Grigoriev I.V."/>
        </authorList>
    </citation>
    <scope>NUCLEOTIDE SEQUENCE [LARGE SCALE GENOMIC DNA]</scope>
    <source>
        <strain evidence="9">PC15</strain>
    </source>
</reference>
<dbReference type="VEuPathDB" id="FungiDB:PLEOSDRAFT_170396"/>
<dbReference type="GO" id="GO:0005681">
    <property type="term" value="C:spliceosomal complex"/>
    <property type="evidence" value="ECO:0007669"/>
    <property type="project" value="InterPro"/>
</dbReference>
<evidence type="ECO:0000256" key="7">
    <source>
        <dbReference type="SAM" id="MobiDB-lite"/>
    </source>
</evidence>
<dbReference type="PANTHER" id="PTHR13278:SF0">
    <property type="entry name" value="ZINC FINGER PROTEIN 830"/>
    <property type="match status" value="1"/>
</dbReference>
<feature type="compositionally biased region" description="Basic and acidic residues" evidence="7">
    <location>
        <begin position="80"/>
        <end position="96"/>
    </location>
</feature>
<protein>
    <submittedName>
        <fullName evidence="8">Uncharacterized protein</fullName>
    </submittedName>
</protein>
<dbReference type="Proteomes" id="UP000027073">
    <property type="component" value="Unassembled WGS sequence"/>
</dbReference>